<proteinExistence type="predicted"/>
<keyword evidence="3" id="KW-0274">FAD</keyword>
<dbReference type="AlphaFoldDB" id="A0A167WB96"/>
<evidence type="ECO:0000256" key="2">
    <source>
        <dbReference type="ARBA" id="ARBA00022630"/>
    </source>
</evidence>
<dbReference type="InterPro" id="IPR036188">
    <property type="entry name" value="FAD/NAD-bd_sf"/>
</dbReference>
<protein>
    <recommendedName>
        <fullName evidence="9">FAD/NAD(P)-binding domain-containing protein</fullName>
    </recommendedName>
</protein>
<feature type="compositionally biased region" description="Low complexity" evidence="6">
    <location>
        <begin position="262"/>
        <end position="287"/>
    </location>
</feature>
<keyword evidence="4" id="KW-0521">NADP</keyword>
<evidence type="ECO:0000256" key="1">
    <source>
        <dbReference type="ARBA" id="ARBA00001974"/>
    </source>
</evidence>
<evidence type="ECO:0000256" key="5">
    <source>
        <dbReference type="ARBA" id="ARBA00023002"/>
    </source>
</evidence>
<dbReference type="PRINTS" id="PR00419">
    <property type="entry name" value="ADXRDTASE"/>
</dbReference>
<name>A0A167WB96_9AGAM</name>
<evidence type="ECO:0008006" key="9">
    <source>
        <dbReference type="Google" id="ProtNLM"/>
    </source>
</evidence>
<keyword evidence="8" id="KW-1185">Reference proteome</keyword>
<dbReference type="Gene3D" id="3.50.50.60">
    <property type="entry name" value="FAD/NAD(P)-binding domain"/>
    <property type="match status" value="1"/>
</dbReference>
<keyword evidence="2" id="KW-0285">Flavoprotein</keyword>
<evidence type="ECO:0000313" key="8">
    <source>
        <dbReference type="Proteomes" id="UP000076532"/>
    </source>
</evidence>
<evidence type="ECO:0000313" key="7">
    <source>
        <dbReference type="EMBL" id="KZP05896.1"/>
    </source>
</evidence>
<evidence type="ECO:0000256" key="6">
    <source>
        <dbReference type="SAM" id="MobiDB-lite"/>
    </source>
</evidence>
<evidence type="ECO:0000256" key="4">
    <source>
        <dbReference type="ARBA" id="ARBA00022857"/>
    </source>
</evidence>
<dbReference type="STRING" id="436010.A0A167WB96"/>
<comment type="cofactor">
    <cofactor evidence="1">
        <name>FAD</name>
        <dbReference type="ChEBI" id="CHEBI:57692"/>
    </cofactor>
</comment>
<sequence>MLSSLVASYRPPHTYFKLAVIGVGLSAFYVASRLLSRVQRPMQIHMYEPPTVKVRFAFTRLMRPPTRASASSVGTTPTSPIQHNLHLPIQSLCPTTHTCSTRRDAPCPRCALPTLHPALPPSAHCIPALDFVHWYTQHPNRPSPPPLDKLSHVTLIGNGNVSLDIARMSLATPFNLAKYDILAPVLGVLARSTVKHVSIVARRGPLQAAFTAKELHELMNLPGAVDDAHAHAAVSGIGQRAGEKALVVVSRLLPRAHRPRARAPFFPTPSTVSGAPPATSPSTPTTSTDLTLSLAHIAVDPATSRALPTETSLLPTSPVITSLGFRADPIAAGALYDPALGHLRAVQGRIALPSGHPLRDT</sequence>
<dbReference type="EMBL" id="KV417813">
    <property type="protein sequence ID" value="KZP05896.1"/>
    <property type="molecule type" value="Genomic_DNA"/>
</dbReference>
<dbReference type="InterPro" id="IPR055275">
    <property type="entry name" value="Ferredox_Rdtase"/>
</dbReference>
<gene>
    <name evidence="7" type="ORF">FIBSPDRAFT_1053839</name>
</gene>
<dbReference type="PANTHER" id="PTHR48467">
    <property type="entry name" value="GLUTAMATE SYNTHASE 1 [NADH], CHLOROPLASTIC-LIKE"/>
    <property type="match status" value="1"/>
</dbReference>
<evidence type="ECO:0000256" key="3">
    <source>
        <dbReference type="ARBA" id="ARBA00022827"/>
    </source>
</evidence>
<feature type="region of interest" description="Disordered" evidence="6">
    <location>
        <begin position="260"/>
        <end position="287"/>
    </location>
</feature>
<accession>A0A167WB96</accession>
<dbReference type="PANTHER" id="PTHR48467:SF1">
    <property type="entry name" value="GLUTAMATE SYNTHASE 1 [NADH], CHLOROPLASTIC-LIKE"/>
    <property type="match status" value="1"/>
</dbReference>
<dbReference type="Proteomes" id="UP000076532">
    <property type="component" value="Unassembled WGS sequence"/>
</dbReference>
<dbReference type="OrthoDB" id="333024at2759"/>
<dbReference type="SUPFAM" id="SSF51905">
    <property type="entry name" value="FAD/NAD(P)-binding domain"/>
    <property type="match status" value="1"/>
</dbReference>
<dbReference type="GO" id="GO:0016491">
    <property type="term" value="F:oxidoreductase activity"/>
    <property type="evidence" value="ECO:0007669"/>
    <property type="project" value="UniProtKB-KW"/>
</dbReference>
<reference evidence="7 8" key="1">
    <citation type="journal article" date="2016" name="Mol. Biol. Evol.">
        <title>Comparative Genomics of Early-Diverging Mushroom-Forming Fungi Provides Insights into the Origins of Lignocellulose Decay Capabilities.</title>
        <authorList>
            <person name="Nagy L.G."/>
            <person name="Riley R."/>
            <person name="Tritt A."/>
            <person name="Adam C."/>
            <person name="Daum C."/>
            <person name="Floudas D."/>
            <person name="Sun H."/>
            <person name="Yadav J.S."/>
            <person name="Pangilinan J."/>
            <person name="Larsson K.H."/>
            <person name="Matsuura K."/>
            <person name="Barry K."/>
            <person name="Labutti K."/>
            <person name="Kuo R."/>
            <person name="Ohm R.A."/>
            <person name="Bhattacharya S.S."/>
            <person name="Shirouzu T."/>
            <person name="Yoshinaga Y."/>
            <person name="Martin F.M."/>
            <person name="Grigoriev I.V."/>
            <person name="Hibbett D.S."/>
        </authorList>
    </citation>
    <scope>NUCLEOTIDE SEQUENCE [LARGE SCALE GENOMIC DNA]</scope>
    <source>
        <strain evidence="7 8">CBS 109695</strain>
    </source>
</reference>
<organism evidence="7 8">
    <name type="scientific">Athelia psychrophila</name>
    <dbReference type="NCBI Taxonomy" id="1759441"/>
    <lineage>
        <taxon>Eukaryota</taxon>
        <taxon>Fungi</taxon>
        <taxon>Dikarya</taxon>
        <taxon>Basidiomycota</taxon>
        <taxon>Agaricomycotina</taxon>
        <taxon>Agaricomycetes</taxon>
        <taxon>Agaricomycetidae</taxon>
        <taxon>Atheliales</taxon>
        <taxon>Atheliaceae</taxon>
        <taxon>Athelia</taxon>
    </lineage>
</organism>
<keyword evidence="5" id="KW-0560">Oxidoreductase</keyword>